<accession>A0ABR0AH84</accession>
<proteinExistence type="predicted"/>
<evidence type="ECO:0000313" key="2">
    <source>
        <dbReference type="Proteomes" id="UP001234178"/>
    </source>
</evidence>
<name>A0ABR0AH84_9CRUS</name>
<protein>
    <submittedName>
        <fullName evidence="1">Uncharacterized protein</fullName>
    </submittedName>
</protein>
<keyword evidence="2" id="KW-1185">Reference proteome</keyword>
<gene>
    <name evidence="1" type="ORF">OUZ56_009918</name>
</gene>
<dbReference type="EMBL" id="JAOYFB010000037">
    <property type="protein sequence ID" value="KAK4024495.1"/>
    <property type="molecule type" value="Genomic_DNA"/>
</dbReference>
<dbReference type="Proteomes" id="UP001234178">
    <property type="component" value="Unassembled WGS sequence"/>
</dbReference>
<comment type="caution">
    <text evidence="1">The sequence shown here is derived from an EMBL/GenBank/DDBJ whole genome shotgun (WGS) entry which is preliminary data.</text>
</comment>
<reference evidence="1 2" key="1">
    <citation type="journal article" date="2023" name="Nucleic Acids Res.">
        <title>The hologenome of Daphnia magna reveals possible DNA methylation and microbiome-mediated evolution of the host genome.</title>
        <authorList>
            <person name="Chaturvedi A."/>
            <person name="Li X."/>
            <person name="Dhandapani V."/>
            <person name="Marshall H."/>
            <person name="Kissane S."/>
            <person name="Cuenca-Cambronero M."/>
            <person name="Asole G."/>
            <person name="Calvet F."/>
            <person name="Ruiz-Romero M."/>
            <person name="Marangio P."/>
            <person name="Guigo R."/>
            <person name="Rago D."/>
            <person name="Mirbahai L."/>
            <person name="Eastwood N."/>
            <person name="Colbourne J.K."/>
            <person name="Zhou J."/>
            <person name="Mallon E."/>
            <person name="Orsini L."/>
        </authorList>
    </citation>
    <scope>NUCLEOTIDE SEQUENCE [LARGE SCALE GENOMIC DNA]</scope>
    <source>
        <strain evidence="1">LRV0_1</strain>
    </source>
</reference>
<evidence type="ECO:0000313" key="1">
    <source>
        <dbReference type="EMBL" id="KAK4024495.1"/>
    </source>
</evidence>
<organism evidence="1 2">
    <name type="scientific">Daphnia magna</name>
    <dbReference type="NCBI Taxonomy" id="35525"/>
    <lineage>
        <taxon>Eukaryota</taxon>
        <taxon>Metazoa</taxon>
        <taxon>Ecdysozoa</taxon>
        <taxon>Arthropoda</taxon>
        <taxon>Crustacea</taxon>
        <taxon>Branchiopoda</taxon>
        <taxon>Diplostraca</taxon>
        <taxon>Cladocera</taxon>
        <taxon>Anomopoda</taxon>
        <taxon>Daphniidae</taxon>
        <taxon>Daphnia</taxon>
    </lineage>
</organism>
<sequence length="142" mass="16234">MFENASMCTGVTVGRATTILQCKMGLRENKACWRSLNCRGCVITSPTKPITGRIPPSISVIPICDNCKKLRQYLLNRSLKLEKRKKKSEKEQKKMKTSLMLSNGKLREIGVQVKQLRKLIKVNNDKAFEEYLQTLESEVRTD</sequence>